<dbReference type="OrthoDB" id="3218408at2"/>
<dbReference type="InterPro" id="IPR009057">
    <property type="entry name" value="Homeodomain-like_sf"/>
</dbReference>
<keyword evidence="5" id="KW-1185">Reference proteome</keyword>
<protein>
    <submittedName>
        <fullName evidence="4">Bacterial regulatory proteins, tetR family</fullName>
    </submittedName>
</protein>
<evidence type="ECO:0000256" key="2">
    <source>
        <dbReference type="PROSITE-ProRule" id="PRU00335"/>
    </source>
</evidence>
<evidence type="ECO:0000259" key="3">
    <source>
        <dbReference type="PROSITE" id="PS50977"/>
    </source>
</evidence>
<dbReference type="RefSeq" id="WP_085791873.1">
    <property type="nucleotide sequence ID" value="NZ_FWFK01000003.1"/>
</dbReference>
<dbReference type="Gene3D" id="1.10.357.10">
    <property type="entry name" value="Tetracycline Repressor, domain 2"/>
    <property type="match status" value="1"/>
</dbReference>
<sequence length="217" mass="23346">MGEGGTRDAAGAAAGAAGWRGSRALWLDTARAAFVESGLDAVKIQPLAARLGLSRTSFYWFFRDRAALLDALLETWEAQNTGRLAAACNAYAATAPEAMLNLIGAFLDPDGFDPGLDLAVRGWAHRSAAVTERVNAADIERLRAIRALFERWGFTGAEADTRARTAYLVQIGYIALQTDETLATRLERVPSYVKVYCGEAPSEADLARFRARFGAAG</sequence>
<gene>
    <name evidence="4" type="ORF">ROJ8625_02187</name>
</gene>
<accession>A0A1X6Z8J7</accession>
<reference evidence="4 5" key="1">
    <citation type="submission" date="2017-03" db="EMBL/GenBank/DDBJ databases">
        <authorList>
            <person name="Afonso C.L."/>
            <person name="Miller P.J."/>
            <person name="Scott M.A."/>
            <person name="Spackman E."/>
            <person name="Goraichik I."/>
            <person name="Dimitrov K.M."/>
            <person name="Suarez D.L."/>
            <person name="Swayne D.E."/>
        </authorList>
    </citation>
    <scope>NUCLEOTIDE SEQUENCE [LARGE SCALE GENOMIC DNA]</scope>
    <source>
        <strain evidence="4 5">CECT 8625</strain>
    </source>
</reference>
<dbReference type="Proteomes" id="UP000193570">
    <property type="component" value="Unassembled WGS sequence"/>
</dbReference>
<dbReference type="SUPFAM" id="SSF46689">
    <property type="entry name" value="Homeodomain-like"/>
    <property type="match status" value="1"/>
</dbReference>
<dbReference type="GO" id="GO:0003677">
    <property type="term" value="F:DNA binding"/>
    <property type="evidence" value="ECO:0007669"/>
    <property type="project" value="UniProtKB-UniRule"/>
</dbReference>
<dbReference type="InterPro" id="IPR001647">
    <property type="entry name" value="HTH_TetR"/>
</dbReference>
<proteinExistence type="predicted"/>
<name>A0A1X6Z8J7_9RHOB</name>
<organism evidence="4 5">
    <name type="scientific">Roseivivax jejudonensis</name>
    <dbReference type="NCBI Taxonomy" id="1529041"/>
    <lineage>
        <taxon>Bacteria</taxon>
        <taxon>Pseudomonadati</taxon>
        <taxon>Pseudomonadota</taxon>
        <taxon>Alphaproteobacteria</taxon>
        <taxon>Rhodobacterales</taxon>
        <taxon>Roseobacteraceae</taxon>
        <taxon>Roseivivax</taxon>
    </lineage>
</organism>
<dbReference type="EMBL" id="FWFK01000003">
    <property type="protein sequence ID" value="SLN43950.1"/>
    <property type="molecule type" value="Genomic_DNA"/>
</dbReference>
<dbReference type="PROSITE" id="PS50977">
    <property type="entry name" value="HTH_TETR_2"/>
    <property type="match status" value="1"/>
</dbReference>
<dbReference type="AlphaFoldDB" id="A0A1X6Z8J7"/>
<keyword evidence="1 2" id="KW-0238">DNA-binding</keyword>
<evidence type="ECO:0000313" key="4">
    <source>
        <dbReference type="EMBL" id="SLN43950.1"/>
    </source>
</evidence>
<dbReference type="Pfam" id="PF00440">
    <property type="entry name" value="TetR_N"/>
    <property type="match status" value="1"/>
</dbReference>
<evidence type="ECO:0000313" key="5">
    <source>
        <dbReference type="Proteomes" id="UP000193570"/>
    </source>
</evidence>
<evidence type="ECO:0000256" key="1">
    <source>
        <dbReference type="ARBA" id="ARBA00023125"/>
    </source>
</evidence>
<feature type="DNA-binding region" description="H-T-H motif" evidence="2">
    <location>
        <begin position="43"/>
        <end position="62"/>
    </location>
</feature>
<feature type="domain" description="HTH tetR-type" evidence="3">
    <location>
        <begin position="20"/>
        <end position="80"/>
    </location>
</feature>